<proteinExistence type="inferred from homology"/>
<sequence>MDSDDEQSPLHLINDGVESYPLLPMEDGEAEDVIEIDKQQRRILDRQLHGLQGPLDDKKHSLYSYATNLDMVVLLVSSFSGIVAGAANPFISLFFGELTGVFVDFANHSSSAEELLARTDHFAWYFVYLALVEFVSSYICTTGFYWSGERIVRRLRRRYLESIVRQNLSFFDTVSIGRLTTHITSDMIEVQEALTSKLALGLTAGANFLSAFVIAFIMNPSLALILCSILVAMLCVTRATSRLSIKNSALSKAVYAMGSNIAHEAILNIKQVVASNSQTQLADKYNKFLCAAEKYGIRSRVYMAIAFGWSSGMPNWAYALGFYAGAKALSRNATDVSSVVATTITVVNGSFAMLRVIPLLESFVSSISSINATSEIINRRSPMDPLSSGGIVPDTLEGNIDLRDVEVIYPSRRQTKALKGVTFAIPARKTTALVGLSGCGKSTVLGLLERFYEPTCGSIRLDGRELKDLNLHWLRKQMAYVGQEPTLFNTTIFENIRHGLIGSTASLGHVTAEDKRLVIQAAKIAYAHDFIMALPQGYDTEVRNKGQSLSGGQRQRIAIARAIVSDPKILLLDEATAALDTQSEKVIQKALDNAARSRTTIVIAHRLSTIRHADNIIVMQDGKVVDQGVHEALLARQGLYAELVNKHELSTTVADHDGKITEHSEKAHAGYLEEEEDDFDDVSVGNEVEKGDHALLGARNNAEDAQPSVWTALGIILDINRPERWYLAGGMITSTLASATLIIPAIWYANILNAFSLTDAREMVHSTNFWSLCFALTGIYGFLVGLFNGVFFAFSTERLARRVRDATLRSILRQNIGYFDSKAHDLGRMASRLSTSATDLTGLSGVVIGSILTFTSTIALALALGLAVGWKLSLFVLPLVPILAGLGWVRLKVVMVFDKKIRQAGEDAATFAGEVVGAIRVVASSGLERYVLEKYRAIQMAQAAESLGPILRTSALYAASQGINFLASALAFWYGSMLLARGEYSLTQYYICLIGLVWGAAIAGALFNFAPNMSKAALAAHELKRLFDRTPEIDSWDTKGKRVTREHHQGHLRLENVSFVYPSSTKNLPALRDISLEIPVGKFTAIVGASGSGKSTLLSLLERFYDPTQGRITLDGHDIRTLHLPSYRNMLSLVSQDPAIFSGTIKENLTLGHPCPDQTLISACRAANIHNFIASLPEAYDTHVGAAGSTLSGGQKQRLTISRAILRDAPILLLDEATAALDHRSEGLVLDALRAASRGRTTVAVAHRLATIRDADVIFVLDRGRLVERGTHGELLGLRGVYFGLVWLGIVFTTLYNRHHNHQQQSSELRYAGEKISWKPCGTVSGYPLECSRLNVPLDNFANVSSDKTFDIPLIRLRGGSHATHNLLINPGGPGGSGLRMLYRRGGDLRKVVGDGVHLLSFDPRGVNGSIPRGDCYADEETRKKLSRVRTKEVEHDSAEMYGWAKNFVRACNETMGEFGAYLTTPQTAADMNVILDAVGQREMYYWGFSYGTTLGQTYAQLYPERSTRIIIDGVSNAAHWYGREFDKIHYTDSENAFFHGFLGECIKAGDDCALSEFGSTKEELHRVVMKLGDDLKQQPMSVYVNNTAWGLLTYENIFFNGILPALYKPTKKFSPLATNLALLLHGNATPSWLAYSQHPAFSTDDESSDFIFNNDAHSGPQYFPQPRLPFLKSQILPTVNLSLFGPSENLDFYTKQQWIVPHTSEFSPASHVRTAYPILIVSMTTDPICPLVSAMRTQEVFEGSRLLEILGFGHCSVSVQSECADRVIRGFLESGRLPEEGHTRCGVDGGYFLKEEEQEGHEGKRREEEGQGGWEWSVRPYNFPMPI</sequence>
<keyword evidence="6" id="KW-0547">Nucleotide-binding</keyword>
<evidence type="ECO:0000256" key="4">
    <source>
        <dbReference type="ARBA" id="ARBA00022692"/>
    </source>
</evidence>
<comment type="caution">
    <text evidence="13">The sequence shown here is derived from an EMBL/GenBank/DDBJ whole genome shotgun (WGS) entry which is preliminary data.</text>
</comment>
<protein>
    <submittedName>
        <fullName evidence="13">Uncharacterized protein</fullName>
    </submittedName>
</protein>
<dbReference type="SMART" id="SM00382">
    <property type="entry name" value="AAA"/>
    <property type="match status" value="2"/>
</dbReference>
<dbReference type="PANTHER" id="PTHR43394">
    <property type="entry name" value="ATP-DEPENDENT PERMEASE MDL1, MITOCHONDRIAL"/>
    <property type="match status" value="1"/>
</dbReference>
<dbReference type="InterPro" id="IPR011527">
    <property type="entry name" value="ABC1_TM_dom"/>
</dbReference>
<dbReference type="GO" id="GO:0005743">
    <property type="term" value="C:mitochondrial inner membrane"/>
    <property type="evidence" value="ECO:0007669"/>
    <property type="project" value="TreeGrafter"/>
</dbReference>
<dbReference type="InterPro" id="IPR036640">
    <property type="entry name" value="ABC1_TM_sf"/>
</dbReference>
<dbReference type="Gene3D" id="1.20.1560.10">
    <property type="entry name" value="ABC transporter type 1, transmembrane domain"/>
    <property type="match status" value="1"/>
</dbReference>
<evidence type="ECO:0000313" key="14">
    <source>
        <dbReference type="Proteomes" id="UP000070133"/>
    </source>
</evidence>
<dbReference type="CDD" id="cd03249">
    <property type="entry name" value="ABC_MTABC3_MDL1_MDL2"/>
    <property type="match status" value="1"/>
</dbReference>
<dbReference type="Gene3D" id="3.40.50.1820">
    <property type="entry name" value="alpha/beta hydrolase"/>
    <property type="match status" value="1"/>
</dbReference>
<dbReference type="Gene3D" id="3.40.50.300">
    <property type="entry name" value="P-loop containing nucleotide triphosphate hydrolases"/>
    <property type="match status" value="2"/>
</dbReference>
<evidence type="ECO:0000313" key="13">
    <source>
        <dbReference type="EMBL" id="KXS97430.1"/>
    </source>
</evidence>
<feature type="domain" description="ABC transmembrane type-1" evidence="12">
    <location>
        <begin position="75"/>
        <end position="365"/>
    </location>
</feature>
<feature type="domain" description="ABC transporter" evidence="11">
    <location>
        <begin position="1052"/>
        <end position="1288"/>
    </location>
</feature>
<evidence type="ECO:0000256" key="9">
    <source>
        <dbReference type="ARBA" id="ARBA00023136"/>
    </source>
</evidence>
<keyword evidence="5" id="KW-0677">Repeat</keyword>
<feature type="transmembrane region" description="Helical" evidence="10">
    <location>
        <begin position="301"/>
        <end position="324"/>
    </location>
</feature>
<dbReference type="InterPro" id="IPR000073">
    <property type="entry name" value="AB_hydrolase_1"/>
</dbReference>
<evidence type="ECO:0000256" key="8">
    <source>
        <dbReference type="ARBA" id="ARBA00022989"/>
    </source>
</evidence>
<gene>
    <name evidence="13" type="ORF">AC578_8822</name>
</gene>
<feature type="transmembrane region" description="Helical" evidence="10">
    <location>
        <begin position="769"/>
        <end position="794"/>
    </location>
</feature>
<dbReference type="EMBL" id="LFZN01000143">
    <property type="protein sequence ID" value="KXS97430.1"/>
    <property type="molecule type" value="Genomic_DNA"/>
</dbReference>
<dbReference type="Pfam" id="PF00561">
    <property type="entry name" value="Abhydrolase_1"/>
    <property type="match status" value="1"/>
</dbReference>
<dbReference type="SUPFAM" id="SSF90123">
    <property type="entry name" value="ABC transporter transmembrane region"/>
    <property type="match status" value="2"/>
</dbReference>
<dbReference type="FunFam" id="3.40.50.300:FF:000913">
    <property type="entry name" value="ABC multidrug transporter SitT"/>
    <property type="match status" value="1"/>
</dbReference>
<evidence type="ECO:0000259" key="11">
    <source>
        <dbReference type="PROSITE" id="PS50893"/>
    </source>
</evidence>
<dbReference type="Pfam" id="PF00664">
    <property type="entry name" value="ABC_membrane"/>
    <property type="match status" value="2"/>
</dbReference>
<dbReference type="Pfam" id="PF08386">
    <property type="entry name" value="Abhydrolase_4"/>
    <property type="match status" value="1"/>
</dbReference>
<dbReference type="PANTHER" id="PTHR43394:SF11">
    <property type="entry name" value="ATP-BINDING CASSETTE TRANSPORTER"/>
    <property type="match status" value="1"/>
</dbReference>
<evidence type="ECO:0000259" key="12">
    <source>
        <dbReference type="PROSITE" id="PS50929"/>
    </source>
</evidence>
<dbReference type="InterPro" id="IPR003593">
    <property type="entry name" value="AAA+_ATPase"/>
</dbReference>
<dbReference type="FunFam" id="3.40.50.300:FF:000251">
    <property type="entry name" value="ABC transporter B family member 19"/>
    <property type="match status" value="1"/>
</dbReference>
<dbReference type="Pfam" id="PF00005">
    <property type="entry name" value="ABC_tran"/>
    <property type="match status" value="2"/>
</dbReference>
<feature type="transmembrane region" description="Helical" evidence="10">
    <location>
        <begin position="122"/>
        <end position="148"/>
    </location>
</feature>
<dbReference type="GO" id="GO:0016887">
    <property type="term" value="F:ATP hydrolysis activity"/>
    <property type="evidence" value="ECO:0007669"/>
    <property type="project" value="InterPro"/>
</dbReference>
<reference evidence="13 14" key="1">
    <citation type="submission" date="2015-07" db="EMBL/GenBank/DDBJ databases">
        <title>Comparative genomics of the Sigatoka disease complex on banana suggests a link between parallel evolutionary changes in Pseudocercospora fijiensis and Pseudocercospora eumusae and increased virulence on the banana host.</title>
        <authorList>
            <person name="Chang T.-C."/>
            <person name="Salvucci A."/>
            <person name="Crous P.W."/>
            <person name="Stergiopoulos I."/>
        </authorList>
    </citation>
    <scope>NUCLEOTIDE SEQUENCE [LARGE SCALE GENOMIC DNA]</scope>
    <source>
        <strain evidence="13 14">CBS 114824</strain>
    </source>
</reference>
<dbReference type="SUPFAM" id="SSF53474">
    <property type="entry name" value="alpha/beta-Hydrolases"/>
    <property type="match status" value="1"/>
</dbReference>
<dbReference type="GO" id="GO:0015421">
    <property type="term" value="F:ABC-type oligopeptide transporter activity"/>
    <property type="evidence" value="ECO:0007669"/>
    <property type="project" value="TreeGrafter"/>
</dbReference>
<feature type="transmembrane region" description="Helical" evidence="10">
    <location>
        <begin position="223"/>
        <end position="241"/>
    </location>
</feature>
<evidence type="ECO:0000256" key="7">
    <source>
        <dbReference type="ARBA" id="ARBA00022840"/>
    </source>
</evidence>
<dbReference type="InterPro" id="IPR013595">
    <property type="entry name" value="Pept_S33_TAP-like_C"/>
</dbReference>
<feature type="transmembrane region" description="Helical" evidence="10">
    <location>
        <begin position="725"/>
        <end position="749"/>
    </location>
</feature>
<dbReference type="CDD" id="cd18578">
    <property type="entry name" value="ABC_6TM_Pgp_ABCB1_D2_like"/>
    <property type="match status" value="1"/>
</dbReference>
<comment type="similarity">
    <text evidence="2">Belongs to the ABC transporter superfamily. ABCB family. Multidrug resistance exporter (TC 3.A.1.201) subfamily.</text>
</comment>
<dbReference type="STRING" id="321146.A0A139H4L6"/>
<dbReference type="CDD" id="cd18577">
    <property type="entry name" value="ABC_6TM_Pgp_ABCB1_D1_like"/>
    <property type="match status" value="1"/>
</dbReference>
<evidence type="ECO:0000256" key="6">
    <source>
        <dbReference type="ARBA" id="ARBA00022741"/>
    </source>
</evidence>
<dbReference type="InterPro" id="IPR017871">
    <property type="entry name" value="ABC_transporter-like_CS"/>
</dbReference>
<keyword evidence="9 10" id="KW-0472">Membrane</keyword>
<feature type="transmembrane region" description="Helical" evidence="10">
    <location>
        <begin position="872"/>
        <end position="891"/>
    </location>
</feature>
<dbReference type="PROSITE" id="PS00211">
    <property type="entry name" value="ABC_TRANSPORTER_1"/>
    <property type="match status" value="2"/>
</dbReference>
<feature type="transmembrane region" description="Helical" evidence="10">
    <location>
        <begin position="987"/>
        <end position="1009"/>
    </location>
</feature>
<comment type="subcellular location">
    <subcellularLocation>
        <location evidence="1">Membrane</location>
        <topology evidence="1">Multi-pass membrane protein</topology>
    </subcellularLocation>
</comment>
<feature type="domain" description="ABC transmembrane type-1" evidence="12">
    <location>
        <begin position="728"/>
        <end position="1015"/>
    </location>
</feature>
<dbReference type="InterPro" id="IPR039421">
    <property type="entry name" value="Type_1_exporter"/>
</dbReference>
<dbReference type="GO" id="GO:0090374">
    <property type="term" value="P:oligopeptide export from mitochondrion"/>
    <property type="evidence" value="ECO:0007669"/>
    <property type="project" value="TreeGrafter"/>
</dbReference>
<feature type="domain" description="ABC transporter" evidence="11">
    <location>
        <begin position="402"/>
        <end position="646"/>
    </location>
</feature>
<name>A0A139H4L6_9PEZI</name>
<dbReference type="InterPro" id="IPR029058">
    <property type="entry name" value="AB_hydrolase_fold"/>
</dbReference>
<evidence type="ECO:0000256" key="2">
    <source>
        <dbReference type="ARBA" id="ARBA00007577"/>
    </source>
</evidence>
<keyword evidence="8 10" id="KW-1133">Transmembrane helix</keyword>
<dbReference type="SUPFAM" id="SSF52540">
    <property type="entry name" value="P-loop containing nucleoside triphosphate hydrolases"/>
    <property type="match status" value="2"/>
</dbReference>
<keyword evidence="7" id="KW-0067">ATP-binding</keyword>
<accession>A0A139H4L6</accession>
<keyword evidence="14" id="KW-1185">Reference proteome</keyword>
<dbReference type="InterPro" id="IPR003439">
    <property type="entry name" value="ABC_transporter-like_ATP-bd"/>
</dbReference>
<dbReference type="OrthoDB" id="6500128at2759"/>
<dbReference type="GO" id="GO:0005524">
    <property type="term" value="F:ATP binding"/>
    <property type="evidence" value="ECO:0007669"/>
    <property type="project" value="UniProtKB-KW"/>
</dbReference>
<evidence type="ECO:0000256" key="1">
    <source>
        <dbReference type="ARBA" id="ARBA00004141"/>
    </source>
</evidence>
<dbReference type="Proteomes" id="UP000070133">
    <property type="component" value="Unassembled WGS sequence"/>
</dbReference>
<keyword evidence="4 10" id="KW-0812">Transmembrane</keyword>
<keyword evidence="3" id="KW-0813">Transport</keyword>
<feature type="transmembrane region" description="Helical" evidence="10">
    <location>
        <begin position="1275"/>
        <end position="1296"/>
    </location>
</feature>
<evidence type="ECO:0000256" key="3">
    <source>
        <dbReference type="ARBA" id="ARBA00022448"/>
    </source>
</evidence>
<evidence type="ECO:0000256" key="10">
    <source>
        <dbReference type="SAM" id="Phobius"/>
    </source>
</evidence>
<dbReference type="InterPro" id="IPR027417">
    <property type="entry name" value="P-loop_NTPase"/>
</dbReference>
<organism evidence="13 14">
    <name type="scientific">Pseudocercospora eumusae</name>
    <dbReference type="NCBI Taxonomy" id="321146"/>
    <lineage>
        <taxon>Eukaryota</taxon>
        <taxon>Fungi</taxon>
        <taxon>Dikarya</taxon>
        <taxon>Ascomycota</taxon>
        <taxon>Pezizomycotina</taxon>
        <taxon>Dothideomycetes</taxon>
        <taxon>Dothideomycetidae</taxon>
        <taxon>Mycosphaerellales</taxon>
        <taxon>Mycosphaerellaceae</taxon>
        <taxon>Pseudocercospora</taxon>
    </lineage>
</organism>
<feature type="transmembrane region" description="Helical" evidence="10">
    <location>
        <begin position="840"/>
        <end position="866"/>
    </location>
</feature>
<dbReference type="PROSITE" id="PS50893">
    <property type="entry name" value="ABC_TRANSPORTER_2"/>
    <property type="match status" value="2"/>
</dbReference>
<feature type="transmembrane region" description="Helical" evidence="10">
    <location>
        <begin position="955"/>
        <end position="975"/>
    </location>
</feature>
<evidence type="ECO:0000256" key="5">
    <source>
        <dbReference type="ARBA" id="ARBA00022737"/>
    </source>
</evidence>
<dbReference type="PROSITE" id="PS50929">
    <property type="entry name" value="ABC_TM1F"/>
    <property type="match status" value="2"/>
</dbReference>
<feature type="transmembrane region" description="Helical" evidence="10">
    <location>
        <begin position="72"/>
        <end position="95"/>
    </location>
</feature>